<protein>
    <submittedName>
        <fullName evidence="2">Uncharacterized protein</fullName>
    </submittedName>
</protein>
<dbReference type="Proteomes" id="UP001500665">
    <property type="component" value="Unassembled WGS sequence"/>
</dbReference>
<reference evidence="2 3" key="1">
    <citation type="journal article" date="2019" name="Int. J. Syst. Evol. Microbiol.">
        <title>The Global Catalogue of Microorganisms (GCM) 10K type strain sequencing project: providing services to taxonomists for standard genome sequencing and annotation.</title>
        <authorList>
            <consortium name="The Broad Institute Genomics Platform"/>
            <consortium name="The Broad Institute Genome Sequencing Center for Infectious Disease"/>
            <person name="Wu L."/>
            <person name="Ma J."/>
        </authorList>
    </citation>
    <scope>NUCLEOTIDE SEQUENCE [LARGE SCALE GENOMIC DNA]</scope>
    <source>
        <strain evidence="2 3">JCM 10696</strain>
    </source>
</reference>
<keyword evidence="3" id="KW-1185">Reference proteome</keyword>
<comment type="caution">
    <text evidence="2">The sequence shown here is derived from an EMBL/GenBank/DDBJ whole genome shotgun (WGS) entry which is preliminary data.</text>
</comment>
<dbReference type="EMBL" id="BAAAHH010000001">
    <property type="protein sequence ID" value="GAA0937341.1"/>
    <property type="molecule type" value="Genomic_DNA"/>
</dbReference>
<evidence type="ECO:0000313" key="3">
    <source>
        <dbReference type="Proteomes" id="UP001500665"/>
    </source>
</evidence>
<feature type="region of interest" description="Disordered" evidence="1">
    <location>
        <begin position="46"/>
        <end position="121"/>
    </location>
</feature>
<evidence type="ECO:0000313" key="2">
    <source>
        <dbReference type="EMBL" id="GAA0937341.1"/>
    </source>
</evidence>
<name>A0ABN1Q3T7_9ACTN</name>
<accession>A0ABN1Q3T7</accession>
<evidence type="ECO:0000256" key="1">
    <source>
        <dbReference type="SAM" id="MobiDB-lite"/>
    </source>
</evidence>
<proteinExistence type="predicted"/>
<sequence length="121" mass="12637">MSTHASLSTPRLRRGLVAYYAAAAAGTDEGRSTITSRAGTLTRMRLLPRSTAARGPRRDRDAGTPRAGLDRMQITSVDGGRCPLPRGSGAGTAAGTTFRRLLGQDRPSPPPAPSGLPPNFP</sequence>
<gene>
    <name evidence="2" type="ORF">GCM10009550_04030</name>
</gene>
<organism evidence="2 3">
    <name type="scientific">Actinocorallia libanotica</name>
    <dbReference type="NCBI Taxonomy" id="46162"/>
    <lineage>
        <taxon>Bacteria</taxon>
        <taxon>Bacillati</taxon>
        <taxon>Actinomycetota</taxon>
        <taxon>Actinomycetes</taxon>
        <taxon>Streptosporangiales</taxon>
        <taxon>Thermomonosporaceae</taxon>
        <taxon>Actinocorallia</taxon>
    </lineage>
</organism>
<feature type="compositionally biased region" description="Pro residues" evidence="1">
    <location>
        <begin position="107"/>
        <end position="121"/>
    </location>
</feature>